<dbReference type="EMBL" id="FMHZ01000002">
    <property type="protein sequence ID" value="SCL44840.1"/>
    <property type="molecule type" value="Genomic_DNA"/>
</dbReference>
<dbReference type="Pfam" id="PF02624">
    <property type="entry name" value="YcaO"/>
    <property type="match status" value="1"/>
</dbReference>
<dbReference type="Gene3D" id="3.30.160.660">
    <property type="match status" value="1"/>
</dbReference>
<accession>A0A1C6TST4</accession>
<dbReference type="PROSITE" id="PS51664">
    <property type="entry name" value="YCAO"/>
    <property type="match status" value="1"/>
</dbReference>
<dbReference type="InterPro" id="IPR003776">
    <property type="entry name" value="YcaO-like_dom"/>
</dbReference>
<evidence type="ECO:0000313" key="4">
    <source>
        <dbReference type="Proteomes" id="UP000199001"/>
    </source>
</evidence>
<sequence>MGLLLRPDTYYTRSEDGLYLLTYEGPAIVGGGSAYPLLVRLAPYLDGRRSLSDLTANLTGQRRDMVRQLITVLIAKGAITTYGQAPSVTPGQADGYHREVSFLSWQTGSALQTFRQYRAETVAVVGPVELVPAVAAAALRSGSAQVRLLTEEPGAGWDALLTEVERGRRDPGQLVTPVRLDADADADAVALALRGAGLVLHVRDRPAVRQVRVLEGVCVASHTDLFQALLREDGVWFLSCGPRAGAGVRWSSVARRLGAGHRGVGATRPGRADGTARAVAAAQLVSRAFRTVTGAARPEPAGVTRLDPATLGSGVHAVVPHPFEAQVEALTAETVRGCIEERRAAAPLDPEVFSRRAVACMDDRLGIFGRPEEGGLGQLPLRVCEIEVSDPVGLLGEGAAPIRVFGTGLDFASARLAAGLNAFSAYGALMLDPRRLIGTDHKPIFAGDLDPDLALRDVRVRTGHLPGVALTDGRIRLVPVSRAFPALHAVDRAEAVSPGTASAYGWQEAVTTGVLAQVRRLTLDEMVTAGRPSPRLDLDAVALDPVGERYRTILAATGERVTAHDITGTLSVPTVLCQVGRAAQGCASGLSIAGALRDALAEAVVSYQSVLHGQPAYAPPPIPAPSSSSEPERRWLGADPLDLDAIVAALAAQGWQPVAVPLDHDPEVSAVMPHTVHVVVTRD</sequence>
<feature type="region of interest" description="Disordered" evidence="1">
    <location>
        <begin position="616"/>
        <end position="635"/>
    </location>
</feature>
<keyword evidence="4" id="KW-1185">Reference proteome</keyword>
<proteinExistence type="predicted"/>
<dbReference type="STRING" id="47855.GA0070606_0477"/>
<organism evidence="3 4">
    <name type="scientific">Micromonospora citrea</name>
    <dbReference type="NCBI Taxonomy" id="47855"/>
    <lineage>
        <taxon>Bacteria</taxon>
        <taxon>Bacillati</taxon>
        <taxon>Actinomycetota</taxon>
        <taxon>Actinomycetes</taxon>
        <taxon>Micromonosporales</taxon>
        <taxon>Micromonosporaceae</taxon>
        <taxon>Micromonospora</taxon>
    </lineage>
</organism>
<evidence type="ECO:0000259" key="2">
    <source>
        <dbReference type="PROSITE" id="PS51664"/>
    </source>
</evidence>
<evidence type="ECO:0000313" key="3">
    <source>
        <dbReference type="EMBL" id="SCL44840.1"/>
    </source>
</evidence>
<dbReference type="AlphaFoldDB" id="A0A1C6TST4"/>
<name>A0A1C6TST4_9ACTN</name>
<feature type="domain" description="YcaO" evidence="2">
    <location>
        <begin position="406"/>
        <end position="683"/>
    </location>
</feature>
<dbReference type="Proteomes" id="UP000199001">
    <property type="component" value="Unassembled WGS sequence"/>
</dbReference>
<evidence type="ECO:0000256" key="1">
    <source>
        <dbReference type="SAM" id="MobiDB-lite"/>
    </source>
</evidence>
<reference evidence="4" key="1">
    <citation type="submission" date="2016-06" db="EMBL/GenBank/DDBJ databases">
        <authorList>
            <person name="Varghese N."/>
            <person name="Submissions Spin"/>
        </authorList>
    </citation>
    <scope>NUCLEOTIDE SEQUENCE [LARGE SCALE GENOMIC DNA]</scope>
    <source>
        <strain evidence="4">DSM 43903</strain>
    </source>
</reference>
<gene>
    <name evidence="3" type="ORF">GA0070606_0477</name>
</gene>
<dbReference type="OrthoDB" id="4219774at2"/>
<dbReference type="RefSeq" id="WP_091094844.1">
    <property type="nucleotide sequence ID" value="NZ_FMHZ01000002.1"/>
</dbReference>
<protein>
    <submittedName>
        <fullName evidence="3">YcaO-like family protein</fullName>
    </submittedName>
</protein>